<dbReference type="AlphaFoldDB" id="A0A173R2M4"/>
<accession>A0A173R2M4</accession>
<gene>
    <name evidence="1" type="ORF">ERS852444_00172</name>
</gene>
<dbReference type="Proteomes" id="UP000095453">
    <property type="component" value="Unassembled WGS sequence"/>
</dbReference>
<sequence>MNPTDRREQRLQSYKKAQSEKEIYERVLAPTLYEYVLWVLQETLQSGKKRLYFLARDGYQMYLAAQQLCKQYDLDIECRYLKVSRYAVRVPEYHLLGERCLERICVGGIDVTFEKIMQRAALTDKEAEEIAALAGYTENYRKVINYHEVMQLKDRLKKIPLLFHYIDRHSKEAYGTAIGYLTQEGLLEPVPYALVDSGWIGTIQQSIEHLLRQKQPDRKLEGYYFGLYEIPEGEERENYHSFYFTPWGEIKRKVHFSNSLFEAVFSAPEGMTLSYRTESGKDKIIYVPVTDSRENLNRERISRYICWLEEFLQEKKQSLPQADSGYVEELLSPFMGNPTQFEAEAYGSLLFSDDVREDDNQKVSADFSEQEIKNHHLLNRLLIMTGIRKKVLHESAWIEGSIASCKTLDEKGRARNRLHAVFYKYIIYMRKWIKQNMIHGK</sequence>
<protein>
    <submittedName>
        <fullName evidence="1">Predicted hydrolase (HAD superfamily)</fullName>
    </submittedName>
</protein>
<keyword evidence="1" id="KW-0378">Hydrolase</keyword>
<reference evidence="1 2" key="1">
    <citation type="submission" date="2015-09" db="EMBL/GenBank/DDBJ databases">
        <authorList>
            <consortium name="Pathogen Informatics"/>
        </authorList>
    </citation>
    <scope>NUCLEOTIDE SEQUENCE [LARGE SCALE GENOMIC DNA]</scope>
    <source>
        <strain evidence="1 2">2789STDY5608887</strain>
    </source>
</reference>
<name>A0A173R2M4_9FIRM</name>
<dbReference type="EMBL" id="CYXX01000001">
    <property type="protein sequence ID" value="CUM72107.1"/>
    <property type="molecule type" value="Genomic_DNA"/>
</dbReference>
<evidence type="ECO:0000313" key="1">
    <source>
        <dbReference type="EMBL" id="CUM72107.1"/>
    </source>
</evidence>
<organism evidence="1 2">
    <name type="scientific">Roseburia inulinivorans</name>
    <dbReference type="NCBI Taxonomy" id="360807"/>
    <lineage>
        <taxon>Bacteria</taxon>
        <taxon>Bacillati</taxon>
        <taxon>Bacillota</taxon>
        <taxon>Clostridia</taxon>
        <taxon>Lachnospirales</taxon>
        <taxon>Lachnospiraceae</taxon>
        <taxon>Roseburia</taxon>
    </lineage>
</organism>
<proteinExistence type="predicted"/>
<evidence type="ECO:0000313" key="2">
    <source>
        <dbReference type="Proteomes" id="UP000095453"/>
    </source>
</evidence>
<dbReference type="GO" id="GO:0016787">
    <property type="term" value="F:hydrolase activity"/>
    <property type="evidence" value="ECO:0007669"/>
    <property type="project" value="UniProtKB-KW"/>
</dbReference>